<protein>
    <submittedName>
        <fullName evidence="1">Uncharacterized protein</fullName>
    </submittedName>
</protein>
<evidence type="ECO:0000313" key="1">
    <source>
        <dbReference type="EMBL" id="KAG8538281.1"/>
    </source>
</evidence>
<dbReference type="AlphaFoldDB" id="A0AAV6YWC1"/>
<accession>A0AAV6YWC1</accession>
<organism evidence="1 2">
    <name type="scientific">Engystomops pustulosus</name>
    <name type="common">Tungara frog</name>
    <name type="synonym">Physalaemus pustulosus</name>
    <dbReference type="NCBI Taxonomy" id="76066"/>
    <lineage>
        <taxon>Eukaryota</taxon>
        <taxon>Metazoa</taxon>
        <taxon>Chordata</taxon>
        <taxon>Craniata</taxon>
        <taxon>Vertebrata</taxon>
        <taxon>Euteleostomi</taxon>
        <taxon>Amphibia</taxon>
        <taxon>Batrachia</taxon>
        <taxon>Anura</taxon>
        <taxon>Neobatrachia</taxon>
        <taxon>Hyloidea</taxon>
        <taxon>Leptodactylidae</taxon>
        <taxon>Leiuperinae</taxon>
        <taxon>Engystomops</taxon>
    </lineage>
</organism>
<dbReference type="EMBL" id="WNYA01022419">
    <property type="protein sequence ID" value="KAG8538281.1"/>
    <property type="molecule type" value="Genomic_DNA"/>
</dbReference>
<keyword evidence="2" id="KW-1185">Reference proteome</keyword>
<comment type="caution">
    <text evidence="1">The sequence shown here is derived from an EMBL/GenBank/DDBJ whole genome shotgun (WGS) entry which is preliminary data.</text>
</comment>
<evidence type="ECO:0000313" key="2">
    <source>
        <dbReference type="Proteomes" id="UP000824782"/>
    </source>
</evidence>
<proteinExistence type="predicted"/>
<dbReference type="Proteomes" id="UP000824782">
    <property type="component" value="Unassembled WGS sequence"/>
</dbReference>
<reference evidence="1" key="1">
    <citation type="thesis" date="2020" institute="ProQuest LLC" country="789 East Eisenhower Parkway, Ann Arbor, MI, USA">
        <title>Comparative Genomics and Chromosome Evolution.</title>
        <authorList>
            <person name="Mudd A.B."/>
        </authorList>
    </citation>
    <scope>NUCLEOTIDE SEQUENCE</scope>
    <source>
        <strain evidence="1">237g6f4</strain>
        <tissue evidence="1">Blood</tissue>
    </source>
</reference>
<sequence length="82" mass="9105">MSQFVSAADAPLLSHSLLDGHKENTLRQLARVFFLISRIWIDLHLETKCLVFFSIKEPLGLIGSGPGRFLAPGGKFCSFLML</sequence>
<gene>
    <name evidence="1" type="ORF">GDO81_022926</name>
</gene>
<name>A0AAV6YWC1_ENGPU</name>